<dbReference type="AlphaFoldDB" id="A0A6H5J802"/>
<name>A0A6H5J802_9HYME</name>
<keyword evidence="2" id="KW-1185">Reference proteome</keyword>
<reference evidence="1 2" key="1">
    <citation type="submission" date="2020-02" db="EMBL/GenBank/DDBJ databases">
        <authorList>
            <person name="Ferguson B K."/>
        </authorList>
    </citation>
    <scope>NUCLEOTIDE SEQUENCE [LARGE SCALE GENOMIC DNA]</scope>
</reference>
<dbReference type="EMBL" id="CADCXV010001417">
    <property type="protein sequence ID" value="CAB0044269.1"/>
    <property type="molecule type" value="Genomic_DNA"/>
</dbReference>
<dbReference type="Proteomes" id="UP000479190">
    <property type="component" value="Unassembled WGS sequence"/>
</dbReference>
<evidence type="ECO:0000313" key="1">
    <source>
        <dbReference type="EMBL" id="CAB0044269.1"/>
    </source>
</evidence>
<organism evidence="1 2">
    <name type="scientific">Trichogramma brassicae</name>
    <dbReference type="NCBI Taxonomy" id="86971"/>
    <lineage>
        <taxon>Eukaryota</taxon>
        <taxon>Metazoa</taxon>
        <taxon>Ecdysozoa</taxon>
        <taxon>Arthropoda</taxon>
        <taxon>Hexapoda</taxon>
        <taxon>Insecta</taxon>
        <taxon>Pterygota</taxon>
        <taxon>Neoptera</taxon>
        <taxon>Endopterygota</taxon>
        <taxon>Hymenoptera</taxon>
        <taxon>Apocrita</taxon>
        <taxon>Proctotrupomorpha</taxon>
        <taxon>Chalcidoidea</taxon>
        <taxon>Trichogrammatidae</taxon>
        <taxon>Trichogramma</taxon>
    </lineage>
</organism>
<protein>
    <submittedName>
        <fullName evidence="1">Uncharacterized protein</fullName>
    </submittedName>
</protein>
<evidence type="ECO:0000313" key="2">
    <source>
        <dbReference type="Proteomes" id="UP000479190"/>
    </source>
</evidence>
<sequence>MRRQSLRTLSKFRCSRARHTRDRHRVFFGRNVRISGRRYSIVLDCGRALYFSSGRLAVWIWCDLSLFFGRFTAATRFTTMRCRRLLGEFFNFTARLFSSIGGESPSIGGEFSSIGGEFSSMTGEARVRHR</sequence>
<gene>
    <name evidence="1" type="ORF">TBRA_LOCUS15857</name>
</gene>
<proteinExistence type="predicted"/>
<accession>A0A6H5J802</accession>